<dbReference type="SUPFAM" id="SSF69360">
    <property type="entry name" value="Cell wall binding repeat"/>
    <property type="match status" value="1"/>
</dbReference>
<organism evidence="3 4">
    <name type="scientific">Clostridium botulinum</name>
    <dbReference type="NCBI Taxonomy" id="1491"/>
    <lineage>
        <taxon>Bacteria</taxon>
        <taxon>Bacillati</taxon>
        <taxon>Bacillota</taxon>
        <taxon>Clostridia</taxon>
        <taxon>Eubacteriales</taxon>
        <taxon>Clostridiaceae</taxon>
        <taxon>Clostridium</taxon>
    </lineage>
</organism>
<feature type="region of interest" description="Disordered" evidence="1">
    <location>
        <begin position="185"/>
        <end position="329"/>
    </location>
</feature>
<reference evidence="3 4" key="1">
    <citation type="submission" date="2019-04" db="EMBL/GenBank/DDBJ databases">
        <title>Genome sequencing of Clostridium botulinum Groups I-IV and Clostridium butyricum.</title>
        <authorList>
            <person name="Brunt J."/>
            <person name="Van Vliet A.H.M."/>
            <person name="Stringer S.C."/>
            <person name="Carter A.T."/>
            <person name="Peck M.W."/>
        </authorList>
    </citation>
    <scope>NUCLEOTIDE SEQUENCE [LARGE SCALE GENOMIC DNA]</scope>
    <source>
        <strain evidence="3 4">BL81</strain>
    </source>
</reference>
<dbReference type="Gene3D" id="2.10.270.10">
    <property type="entry name" value="Cholin Binding"/>
    <property type="match status" value="1"/>
</dbReference>
<gene>
    <name evidence="3" type="ORF">FDG31_16600</name>
</gene>
<accession>A0A6B4JPM2</accession>
<feature type="chain" id="PRO_5039071105" evidence="2">
    <location>
        <begin position="28"/>
        <end position="463"/>
    </location>
</feature>
<evidence type="ECO:0000313" key="4">
    <source>
        <dbReference type="Proteomes" id="UP000486903"/>
    </source>
</evidence>
<dbReference type="PROSITE" id="PS51170">
    <property type="entry name" value="CW"/>
    <property type="match status" value="3"/>
</dbReference>
<dbReference type="EMBL" id="SXFB01000020">
    <property type="protein sequence ID" value="NFV27744.1"/>
    <property type="molecule type" value="Genomic_DNA"/>
</dbReference>
<feature type="compositionally biased region" description="Basic and acidic residues" evidence="1">
    <location>
        <begin position="317"/>
        <end position="328"/>
    </location>
</feature>
<dbReference type="Proteomes" id="UP000486903">
    <property type="component" value="Unassembled WGS sequence"/>
</dbReference>
<proteinExistence type="predicted"/>
<feature type="compositionally biased region" description="Basic and acidic residues" evidence="1">
    <location>
        <begin position="221"/>
        <end position="239"/>
    </location>
</feature>
<dbReference type="Pfam" id="PF19127">
    <property type="entry name" value="Choline_bind_3"/>
    <property type="match status" value="1"/>
</dbReference>
<protein>
    <submittedName>
        <fullName evidence="3">Uncharacterized protein</fullName>
    </submittedName>
</protein>
<evidence type="ECO:0000313" key="3">
    <source>
        <dbReference type="EMBL" id="NFV27744.1"/>
    </source>
</evidence>
<evidence type="ECO:0000256" key="1">
    <source>
        <dbReference type="SAM" id="MobiDB-lite"/>
    </source>
</evidence>
<dbReference type="RefSeq" id="WP_003373082.1">
    <property type="nucleotide sequence ID" value="NZ_JACBBA010000007.1"/>
</dbReference>
<sequence>MLRKKLKKIISFLIITASITTIVPVGATAQWRQANDKTWTYVESNNLAKGWKYINGLWYYFDSNGNMKTDWINDNGTWYYLKESGDMVTGWINHNGTWYYTNNSGAMETGVIEVDGKIYCLATNGFMLTGNVNIDGFIYTFSQSGEAIGDRVPKAIKKFEQSGIEIIINKDLSNEKLKEEFIVEDTNNNSSNSGSSGGSGGGSGSGSSNGSEKPIIPDISGEDKTEESPSAPEVDKGEIEAPDNSGGGNIEEENPGDKEELPSTPEEDKGEIETLDNSGGGNIEEENPGDKEELPSTPEADKGEIEIPDNSGENNTETEKPELSEPNKEIIYPEVFEVPYASQGTNEKAVGDTVYEMLKALGWKVESDDTLSVHSSRVKFENLNGKNDIDSIITIKCGFEDDDKDAIFLLNLMIGPDSSLSFEDLVRIVANGSSTVEDGNRTIKVSYNGKLNYTIKITFSIYK</sequence>
<evidence type="ECO:0000256" key="2">
    <source>
        <dbReference type="SAM" id="SignalP"/>
    </source>
</evidence>
<name>A0A6B4JPM2_CLOBO</name>
<dbReference type="InterPro" id="IPR018337">
    <property type="entry name" value="Cell_wall/Cho-bd_repeat"/>
</dbReference>
<dbReference type="AlphaFoldDB" id="A0A6B4JPM2"/>
<feature type="compositionally biased region" description="Gly residues" evidence="1">
    <location>
        <begin position="195"/>
        <end position="207"/>
    </location>
</feature>
<comment type="caution">
    <text evidence="3">The sequence shown here is derived from an EMBL/GenBank/DDBJ whole genome shotgun (WGS) entry which is preliminary data.</text>
</comment>
<keyword evidence="2" id="KW-0732">Signal</keyword>
<feature type="signal peptide" evidence="2">
    <location>
        <begin position="1"/>
        <end position="27"/>
    </location>
</feature>
<feature type="compositionally biased region" description="Basic and acidic residues" evidence="1">
    <location>
        <begin position="288"/>
        <end position="305"/>
    </location>
</feature>